<dbReference type="NCBIfam" id="TIGR02564">
    <property type="entry name" value="cas_Csy1"/>
    <property type="match status" value="1"/>
</dbReference>
<evidence type="ECO:0000313" key="1">
    <source>
        <dbReference type="EMBL" id="ABQ13774.1"/>
    </source>
</evidence>
<organism evidence="1 2">
    <name type="scientific">Dichelobacter nodosus (strain VCS1703A)</name>
    <dbReference type="NCBI Taxonomy" id="246195"/>
    <lineage>
        <taxon>Bacteria</taxon>
        <taxon>Pseudomonadati</taxon>
        <taxon>Pseudomonadota</taxon>
        <taxon>Gammaproteobacteria</taxon>
        <taxon>Cardiobacteriales</taxon>
        <taxon>Cardiobacteriaceae</taxon>
        <taxon>Dichelobacter</taxon>
    </lineage>
</organism>
<gene>
    <name evidence="1" type="primary">csy1</name>
    <name evidence="1" type="ordered locus">DNO_0167</name>
</gene>
<dbReference type="Pfam" id="PF09611">
    <property type="entry name" value="Cas_Csy1"/>
    <property type="match status" value="1"/>
</dbReference>
<dbReference type="KEGG" id="dno:DNO_0167"/>
<dbReference type="InterPro" id="IPR013397">
    <property type="entry name" value="CRISPR-assoc_prot_Csy1"/>
</dbReference>
<dbReference type="EMBL" id="CP000513">
    <property type="protein sequence ID" value="ABQ13774.1"/>
    <property type="molecule type" value="Genomic_DNA"/>
</dbReference>
<name>A5EWL1_DICNV</name>
<dbReference type="RefSeq" id="WP_011927917.1">
    <property type="nucleotide sequence ID" value="NC_009446.1"/>
</dbReference>
<dbReference type="Proteomes" id="UP000000248">
    <property type="component" value="Chromosome"/>
</dbReference>
<dbReference type="eggNOG" id="ENOG502Z8VU">
    <property type="taxonomic scope" value="Bacteria"/>
</dbReference>
<evidence type="ECO:0000313" key="2">
    <source>
        <dbReference type="Proteomes" id="UP000000248"/>
    </source>
</evidence>
<dbReference type="CDD" id="cd09675">
    <property type="entry name" value="Csy1_I-F"/>
    <property type="match status" value="1"/>
</dbReference>
<keyword evidence="2" id="KW-1185">Reference proteome</keyword>
<evidence type="ECO:0008006" key="3">
    <source>
        <dbReference type="Google" id="ProtNLM"/>
    </source>
</evidence>
<sequence>MKSISEITTEELKNAIRAFLSAECEKKTKDSSDIEKMKKYRPDIWLQDAQKKAERFKVGTHISKGIHSQSQGDNVYFSQKVDHDYVNTKTVTNNYLDGGGAASDFPLASFFEWEVITGSGIKMRDVIWENGAAVQRCFADDPELSQTYQQTFLTCLQAQPQNPQTDALNKQLLWALPQTDDNRDNYLVLVPLHPSVLTHEFYHKIEAINNNRFDVKSKSVPQKRYADLLDLAQIKLGGSKPQNISVLTSKQRGINYLLPSLPPVFRARQDIHFSPKLESIFFSKSLYYRVEDDLKILFGVIYCKENNYEIRNMRKAAVHRIAHQILSIGETICALRPAGWSKDYDLSSAQKYWLDPKRADLAGEEKFKAERDAADWDKAIEKDFANWLQKVLEERFKKHRHEFTDIEHYEWQREMKAVIKESFRLNKRGLL</sequence>
<dbReference type="HOGENOM" id="CLU_038921_0_0_6"/>
<dbReference type="AlphaFoldDB" id="A5EWL1"/>
<dbReference type="STRING" id="246195.DNO_0167"/>
<reference evidence="1 2" key="1">
    <citation type="journal article" date="2007" name="Nat. Biotechnol.">
        <title>Genome sequence and identification of candidate vaccine antigens from the animal pathogen Dichelobacter nodosus.</title>
        <authorList>
            <person name="Myers G.S."/>
            <person name="Parker D."/>
            <person name="Al-Hasani K."/>
            <person name="Kennan R.M."/>
            <person name="Seemann T."/>
            <person name="Ren Q."/>
            <person name="Badger J.H."/>
            <person name="Selengut J.D."/>
            <person name="Deboy R.T."/>
            <person name="Tettelin H."/>
            <person name="Boyce J.D."/>
            <person name="McCarl V.P."/>
            <person name="Han X."/>
            <person name="Nelson W.C."/>
            <person name="Madupu R."/>
            <person name="Mohamoud Y."/>
            <person name="Holley T."/>
            <person name="Fedorova N."/>
            <person name="Khouri H."/>
            <person name="Bottomley S.P."/>
            <person name="Whittington R.J."/>
            <person name="Adler B."/>
            <person name="Songer J.G."/>
            <person name="Rood J.I."/>
            <person name="Paulsen I.T."/>
        </authorList>
    </citation>
    <scope>NUCLEOTIDE SEQUENCE [LARGE SCALE GENOMIC DNA]</scope>
    <source>
        <strain evidence="1 2">VCS1703A</strain>
    </source>
</reference>
<accession>A5EWL1</accession>
<dbReference type="OrthoDB" id="9815616at2"/>
<protein>
    <recommendedName>
        <fullName evidence="3">Type I-F CRISPR-associated protein Csy1</fullName>
    </recommendedName>
</protein>
<proteinExistence type="predicted"/>